<dbReference type="Proteomes" id="UP000013909">
    <property type="component" value="Unassembled WGS sequence"/>
</dbReference>
<evidence type="ECO:0000313" key="9">
    <source>
        <dbReference type="Proteomes" id="UP000013909"/>
    </source>
</evidence>
<dbReference type="PANTHER" id="PTHR30566:SF25">
    <property type="entry name" value="INNER MEMBRANE PROTEIN"/>
    <property type="match status" value="1"/>
</dbReference>
<evidence type="ECO:0000259" key="7">
    <source>
        <dbReference type="Pfam" id="PF00924"/>
    </source>
</evidence>
<dbReference type="GO" id="GO:0016020">
    <property type="term" value="C:membrane"/>
    <property type="evidence" value="ECO:0007669"/>
    <property type="project" value="UniProtKB-SubCell"/>
</dbReference>
<sequence>MTQEKLIFMLTILASLLASHLLLYLFFRRLASFFYKPTTDKGKRALRKLGFSLKWGLFFVIFPLAERYFSPDDMDYLRHHPLFSVLFVVNLTWILVELSNVVRHRILESFDFGKSDNLKERRMITQLDFIRKVFVIVVVVIASASILMQFESARNIGAGLLTSAGILGIIVGFAAQKSIANLLAGFQIAFTQPIRLDDVVVLEGEWGKIEEINLTYVVVKIWDQRRLVLPITYFLEKPFQNWTRTTADIWGTVFLYVDHTIPIEPLKQHLKELLDSSPLWDGKVQVLQVTDIRERTVELRCLMSARDSPGAFDLRCFVREKMLDFIQRNYPESLPKTRISLEKEQTVSGQLAQP</sequence>
<dbReference type="AlphaFoldDB" id="R7ZUR7"/>
<keyword evidence="5 6" id="KW-0472">Membrane</keyword>
<dbReference type="InterPro" id="IPR023408">
    <property type="entry name" value="MscS_beta-dom_sf"/>
</dbReference>
<evidence type="ECO:0000256" key="3">
    <source>
        <dbReference type="ARBA" id="ARBA00022692"/>
    </source>
</evidence>
<dbReference type="SUPFAM" id="SSF50182">
    <property type="entry name" value="Sm-like ribonucleoproteins"/>
    <property type="match status" value="1"/>
</dbReference>
<dbReference type="GO" id="GO:0008381">
    <property type="term" value="F:mechanosensitive monoatomic ion channel activity"/>
    <property type="evidence" value="ECO:0007669"/>
    <property type="project" value="UniProtKB-ARBA"/>
</dbReference>
<evidence type="ECO:0000256" key="1">
    <source>
        <dbReference type="ARBA" id="ARBA00004141"/>
    </source>
</evidence>
<dbReference type="InterPro" id="IPR006685">
    <property type="entry name" value="MscS_channel_2nd"/>
</dbReference>
<protein>
    <submittedName>
        <fullName evidence="8">Potassium efflux system KefA protein</fullName>
    </submittedName>
</protein>
<name>R7ZUR7_9BACT</name>
<dbReference type="EMBL" id="AQHR01000049">
    <property type="protein sequence ID" value="EON77827.1"/>
    <property type="molecule type" value="Genomic_DNA"/>
</dbReference>
<organism evidence="8 9">
    <name type="scientific">Lunatimonas lonarensis</name>
    <dbReference type="NCBI Taxonomy" id="1232681"/>
    <lineage>
        <taxon>Bacteria</taxon>
        <taxon>Pseudomonadati</taxon>
        <taxon>Bacteroidota</taxon>
        <taxon>Cytophagia</taxon>
        <taxon>Cytophagales</taxon>
        <taxon>Cyclobacteriaceae</taxon>
    </lineage>
</organism>
<dbReference type="PANTHER" id="PTHR30566">
    <property type="entry name" value="YNAI-RELATED MECHANOSENSITIVE ION CHANNEL"/>
    <property type="match status" value="1"/>
</dbReference>
<dbReference type="Pfam" id="PF00924">
    <property type="entry name" value="MS_channel_2nd"/>
    <property type="match status" value="1"/>
</dbReference>
<dbReference type="Gene3D" id="2.30.30.60">
    <property type="match status" value="1"/>
</dbReference>
<keyword evidence="4 6" id="KW-1133">Transmembrane helix</keyword>
<proteinExistence type="inferred from homology"/>
<comment type="similarity">
    <text evidence="2">Belongs to the MscS (TC 1.A.23) family.</text>
</comment>
<dbReference type="SUPFAM" id="SSF82861">
    <property type="entry name" value="Mechanosensitive channel protein MscS (YggB), transmembrane region"/>
    <property type="match status" value="1"/>
</dbReference>
<feature type="transmembrane region" description="Helical" evidence="6">
    <location>
        <begin position="156"/>
        <end position="175"/>
    </location>
</feature>
<reference evidence="8 9" key="1">
    <citation type="submission" date="2013-02" db="EMBL/GenBank/DDBJ databases">
        <title>A novel strain isolated from Lonar lake, Maharashtra, India.</title>
        <authorList>
            <person name="Singh A."/>
        </authorList>
    </citation>
    <scope>NUCLEOTIDE SEQUENCE [LARGE SCALE GENOMIC DNA]</scope>
    <source>
        <strain evidence="8 9">AK24</strain>
    </source>
</reference>
<evidence type="ECO:0000256" key="5">
    <source>
        <dbReference type="ARBA" id="ARBA00023136"/>
    </source>
</evidence>
<keyword evidence="3 6" id="KW-0812">Transmembrane</keyword>
<feature type="domain" description="Mechanosensitive ion channel MscS" evidence="7">
    <location>
        <begin position="178"/>
        <end position="244"/>
    </location>
</feature>
<dbReference type="PATRIC" id="fig|1288963.3.peg.1737"/>
<accession>R7ZUR7</accession>
<keyword evidence="9" id="KW-1185">Reference proteome</keyword>
<feature type="transmembrane region" description="Helical" evidence="6">
    <location>
        <begin position="6"/>
        <end position="27"/>
    </location>
</feature>
<dbReference type="InterPro" id="IPR010920">
    <property type="entry name" value="LSM_dom_sf"/>
</dbReference>
<dbReference type="OrthoDB" id="9792218at2"/>
<feature type="transmembrane region" description="Helical" evidence="6">
    <location>
        <begin position="129"/>
        <end position="150"/>
    </location>
</feature>
<dbReference type="Gene3D" id="1.10.287.1260">
    <property type="match status" value="1"/>
</dbReference>
<dbReference type="InterPro" id="IPR011014">
    <property type="entry name" value="MscS_channel_TM-2"/>
</dbReference>
<feature type="transmembrane region" description="Helical" evidence="6">
    <location>
        <begin position="48"/>
        <end position="65"/>
    </location>
</feature>
<feature type="transmembrane region" description="Helical" evidence="6">
    <location>
        <begin position="77"/>
        <end position="96"/>
    </location>
</feature>
<evidence type="ECO:0000313" key="8">
    <source>
        <dbReference type="EMBL" id="EON77827.1"/>
    </source>
</evidence>
<comment type="subcellular location">
    <subcellularLocation>
        <location evidence="1">Membrane</location>
        <topology evidence="1">Multi-pass membrane protein</topology>
    </subcellularLocation>
</comment>
<evidence type="ECO:0000256" key="4">
    <source>
        <dbReference type="ARBA" id="ARBA00022989"/>
    </source>
</evidence>
<evidence type="ECO:0000256" key="2">
    <source>
        <dbReference type="ARBA" id="ARBA00008017"/>
    </source>
</evidence>
<evidence type="ECO:0000256" key="6">
    <source>
        <dbReference type="SAM" id="Phobius"/>
    </source>
</evidence>
<gene>
    <name evidence="8" type="ORF">ADIS_1746</name>
</gene>
<dbReference type="STRING" id="1232681.ADIS_1746"/>
<comment type="caution">
    <text evidence="8">The sequence shown here is derived from an EMBL/GenBank/DDBJ whole genome shotgun (WGS) entry which is preliminary data.</text>
</comment>